<name>A0A318QMA4_9PROT</name>
<evidence type="ECO:0000259" key="2">
    <source>
        <dbReference type="Pfam" id="PF04324"/>
    </source>
</evidence>
<evidence type="ECO:0000256" key="1">
    <source>
        <dbReference type="ARBA" id="ARBA00023002"/>
    </source>
</evidence>
<dbReference type="PIRSF" id="PIRSF037495">
    <property type="entry name" value="Opine_OX_OoxA/HcnB"/>
    <property type="match status" value="1"/>
</dbReference>
<dbReference type="AlphaFoldDB" id="A0A318QMA4"/>
<dbReference type="SUPFAM" id="SSF51905">
    <property type="entry name" value="FAD/NAD(P)-binding domain"/>
    <property type="match status" value="1"/>
</dbReference>
<dbReference type="Gene3D" id="1.10.10.1100">
    <property type="entry name" value="BFD-like [2Fe-2S]-binding domain"/>
    <property type="match status" value="1"/>
</dbReference>
<dbReference type="PANTHER" id="PTHR42949:SF3">
    <property type="entry name" value="ANAEROBIC GLYCEROL-3-PHOSPHATE DEHYDROGENASE SUBUNIT B"/>
    <property type="match status" value="1"/>
</dbReference>
<accession>A0A318QMA4</accession>
<dbReference type="InterPro" id="IPR007419">
    <property type="entry name" value="BFD-like_2Fe2S-bd_dom"/>
</dbReference>
<evidence type="ECO:0000313" key="5">
    <source>
        <dbReference type="Proteomes" id="UP000247814"/>
    </source>
</evidence>
<sequence length="456" mass="48931">MADEPVIVIGAGPAGTRAAQRLVQAGLRPVVIDENDRQGGQIYRRQPENFHRAPEKLYGTEAAKATSLHTDFDLLRPHIDYRPGTTVWGVSTEGLMTVRGQDVTIVPFSRVIIASGATDRIMPVPGWTTPGAYSLGAAQIALKAQACAIGQKPVFMGTGPLLYLVAWQYLQAGAKPAAVLDTSAVSTRMRGLRRMASRARVVANGVRYMADLARAGVRLHAGITPRAIEGSNNQVSGVAWRDSRGRLRHVSCDAVGMGYGLRSETQLADLLKCEFIFDPCFTQWRPHVDRNGHTSRPDVYLAGDGVLLRGADAAEAAGQLAACAVLRDGGHAVADTEFTQLHETLAVMNRFGRGLAEAFPWPAHLARALPDETVVCRCENITAGEIRRAAGELDAPEMNRAKALTRPGMGRCQGRMCGLAAAEILAAARNVPVREVGRLRTAAPVKPLPLNCTVKS</sequence>
<evidence type="ECO:0000259" key="3">
    <source>
        <dbReference type="Pfam" id="PF07992"/>
    </source>
</evidence>
<dbReference type="PRINTS" id="PR00368">
    <property type="entry name" value="FADPNR"/>
</dbReference>
<dbReference type="OrthoDB" id="9801699at2"/>
<dbReference type="GO" id="GO:0016491">
    <property type="term" value="F:oxidoreductase activity"/>
    <property type="evidence" value="ECO:0007669"/>
    <property type="project" value="UniProtKB-KW"/>
</dbReference>
<feature type="domain" description="FAD/NAD(P)-binding" evidence="3">
    <location>
        <begin position="6"/>
        <end position="315"/>
    </location>
</feature>
<dbReference type="Proteomes" id="UP000247814">
    <property type="component" value="Unassembled WGS sequence"/>
</dbReference>
<organism evidence="4 5">
    <name type="scientific">Komagataeibacter sucrofermentans</name>
    <dbReference type="NCBI Taxonomy" id="1053551"/>
    <lineage>
        <taxon>Bacteria</taxon>
        <taxon>Pseudomonadati</taxon>
        <taxon>Pseudomonadota</taxon>
        <taxon>Alphaproteobacteria</taxon>
        <taxon>Acetobacterales</taxon>
        <taxon>Acetobacteraceae</taxon>
        <taxon>Komagataeibacter</taxon>
    </lineage>
</organism>
<feature type="domain" description="BFD-like [2Fe-2S]-binding" evidence="2">
    <location>
        <begin position="374"/>
        <end position="426"/>
    </location>
</feature>
<dbReference type="Pfam" id="PF04324">
    <property type="entry name" value="Fer2_BFD"/>
    <property type="match status" value="1"/>
</dbReference>
<dbReference type="InterPro" id="IPR036188">
    <property type="entry name" value="FAD/NAD-bd_sf"/>
</dbReference>
<dbReference type="EMBL" id="NKUA01000002">
    <property type="protein sequence ID" value="PYD80626.1"/>
    <property type="molecule type" value="Genomic_DNA"/>
</dbReference>
<dbReference type="InterPro" id="IPR023753">
    <property type="entry name" value="FAD/NAD-binding_dom"/>
</dbReference>
<reference evidence="4 5" key="1">
    <citation type="submission" date="2017-07" db="EMBL/GenBank/DDBJ databases">
        <title>A draft genome sequence of Komagataeibacter sucrofermentans LMG 18788.</title>
        <authorList>
            <person name="Skraban J."/>
            <person name="Cleenwerck I."/>
            <person name="Vandamme P."/>
            <person name="Trcek J."/>
        </authorList>
    </citation>
    <scope>NUCLEOTIDE SEQUENCE [LARGE SCALE GENOMIC DNA]</scope>
    <source>
        <strain evidence="4 5">LMG 18788</strain>
    </source>
</reference>
<gene>
    <name evidence="4" type="ORF">CFR77_01575</name>
</gene>
<dbReference type="RefSeq" id="WP_110566991.1">
    <property type="nucleotide sequence ID" value="NZ_CP137147.1"/>
</dbReference>
<dbReference type="InterPro" id="IPR041854">
    <property type="entry name" value="BFD-like_2Fe2S-bd_dom_sf"/>
</dbReference>
<dbReference type="Gene3D" id="3.50.50.60">
    <property type="entry name" value="FAD/NAD(P)-binding domain"/>
    <property type="match status" value="2"/>
</dbReference>
<dbReference type="Pfam" id="PF07992">
    <property type="entry name" value="Pyr_redox_2"/>
    <property type="match status" value="1"/>
</dbReference>
<proteinExistence type="predicted"/>
<evidence type="ECO:0000313" key="4">
    <source>
        <dbReference type="EMBL" id="PYD80626.1"/>
    </source>
</evidence>
<dbReference type="InterPro" id="IPR017224">
    <property type="entry name" value="Opine_Oxase_asu/HCN_bsu"/>
</dbReference>
<keyword evidence="1" id="KW-0560">Oxidoreductase</keyword>
<keyword evidence="5" id="KW-1185">Reference proteome</keyword>
<protein>
    <submittedName>
        <fullName evidence="4">FAD/NAD(P)-binding oxidoreductase</fullName>
    </submittedName>
</protein>
<comment type="caution">
    <text evidence="4">The sequence shown here is derived from an EMBL/GenBank/DDBJ whole genome shotgun (WGS) entry which is preliminary data.</text>
</comment>
<dbReference type="PANTHER" id="PTHR42949">
    <property type="entry name" value="ANAEROBIC GLYCEROL-3-PHOSPHATE DEHYDROGENASE SUBUNIT B"/>
    <property type="match status" value="1"/>
</dbReference>
<dbReference type="PRINTS" id="PR00469">
    <property type="entry name" value="PNDRDTASEII"/>
</dbReference>
<dbReference type="InterPro" id="IPR051691">
    <property type="entry name" value="Metab_Enz_Cyan_OpOx_G3PDH"/>
</dbReference>
<dbReference type="CDD" id="cd19946">
    <property type="entry name" value="GlpA-like_Fer2_BFD-like"/>
    <property type="match status" value="1"/>
</dbReference>